<evidence type="ECO:0000313" key="3">
    <source>
        <dbReference type="EnsemblPlants" id="TuG1812G0700003104.01.T02"/>
    </source>
</evidence>
<evidence type="ECO:0000313" key="4">
    <source>
        <dbReference type="Proteomes" id="UP000015106"/>
    </source>
</evidence>
<protein>
    <submittedName>
        <fullName evidence="3">Uncharacterized protein</fullName>
    </submittedName>
</protein>
<dbReference type="Proteomes" id="UP000015106">
    <property type="component" value="Chromosome 7"/>
</dbReference>
<keyword evidence="4" id="KW-1185">Reference proteome</keyword>
<keyword evidence="2" id="KW-0472">Membrane</keyword>
<reference evidence="3" key="2">
    <citation type="submission" date="2018-03" db="EMBL/GenBank/DDBJ databases">
        <title>The Triticum urartu genome reveals the dynamic nature of wheat genome evolution.</title>
        <authorList>
            <person name="Ling H."/>
            <person name="Ma B."/>
            <person name="Shi X."/>
            <person name="Liu H."/>
            <person name="Dong L."/>
            <person name="Sun H."/>
            <person name="Cao Y."/>
            <person name="Gao Q."/>
            <person name="Zheng S."/>
            <person name="Li Y."/>
            <person name="Yu Y."/>
            <person name="Du H."/>
            <person name="Qi M."/>
            <person name="Li Y."/>
            <person name="Yu H."/>
            <person name="Cui Y."/>
            <person name="Wang N."/>
            <person name="Chen C."/>
            <person name="Wu H."/>
            <person name="Zhao Y."/>
            <person name="Zhang J."/>
            <person name="Li Y."/>
            <person name="Zhou W."/>
            <person name="Zhang B."/>
            <person name="Hu W."/>
            <person name="Eijk M."/>
            <person name="Tang J."/>
            <person name="Witsenboer H."/>
            <person name="Zhao S."/>
            <person name="Li Z."/>
            <person name="Zhang A."/>
            <person name="Wang D."/>
            <person name="Liang C."/>
        </authorList>
    </citation>
    <scope>NUCLEOTIDE SEQUENCE [LARGE SCALE GENOMIC DNA]</scope>
    <source>
        <strain evidence="3">cv. G1812</strain>
    </source>
</reference>
<keyword evidence="2" id="KW-1133">Transmembrane helix</keyword>
<dbReference type="AlphaFoldDB" id="A0A8R7V6R6"/>
<accession>A0A8R7V6R6</accession>
<feature type="transmembrane region" description="Helical" evidence="2">
    <location>
        <begin position="60"/>
        <end position="82"/>
    </location>
</feature>
<reference evidence="4" key="1">
    <citation type="journal article" date="2013" name="Nature">
        <title>Draft genome of the wheat A-genome progenitor Triticum urartu.</title>
        <authorList>
            <person name="Ling H.Q."/>
            <person name="Zhao S."/>
            <person name="Liu D."/>
            <person name="Wang J."/>
            <person name="Sun H."/>
            <person name="Zhang C."/>
            <person name="Fan H."/>
            <person name="Li D."/>
            <person name="Dong L."/>
            <person name="Tao Y."/>
            <person name="Gao C."/>
            <person name="Wu H."/>
            <person name="Li Y."/>
            <person name="Cui Y."/>
            <person name="Guo X."/>
            <person name="Zheng S."/>
            <person name="Wang B."/>
            <person name="Yu K."/>
            <person name="Liang Q."/>
            <person name="Yang W."/>
            <person name="Lou X."/>
            <person name="Chen J."/>
            <person name="Feng M."/>
            <person name="Jian J."/>
            <person name="Zhang X."/>
            <person name="Luo G."/>
            <person name="Jiang Y."/>
            <person name="Liu J."/>
            <person name="Wang Z."/>
            <person name="Sha Y."/>
            <person name="Zhang B."/>
            <person name="Wu H."/>
            <person name="Tang D."/>
            <person name="Shen Q."/>
            <person name="Xue P."/>
            <person name="Zou S."/>
            <person name="Wang X."/>
            <person name="Liu X."/>
            <person name="Wang F."/>
            <person name="Yang Y."/>
            <person name="An X."/>
            <person name="Dong Z."/>
            <person name="Zhang K."/>
            <person name="Zhang X."/>
            <person name="Luo M.C."/>
            <person name="Dvorak J."/>
            <person name="Tong Y."/>
            <person name="Wang J."/>
            <person name="Yang H."/>
            <person name="Li Z."/>
            <person name="Wang D."/>
            <person name="Zhang A."/>
            <person name="Wang J."/>
        </authorList>
    </citation>
    <scope>NUCLEOTIDE SEQUENCE</scope>
    <source>
        <strain evidence="4">cv. G1812</strain>
    </source>
</reference>
<feature type="region of interest" description="Disordered" evidence="1">
    <location>
        <begin position="1"/>
        <end position="21"/>
    </location>
</feature>
<dbReference type="EnsemblPlants" id="TuG1812G0700003104.01.T02">
    <property type="protein sequence ID" value="TuG1812G0700003104.01.T02"/>
    <property type="gene ID" value="TuG1812G0700003104.01"/>
</dbReference>
<sequence>NYNARLSADSPAPVRRFGPPGRERRGLLKVALLACLLVVCSGRGASCGFLFSKIDLTPHILIWTTGLGIMYLVVLQMVLLWLTSQFF</sequence>
<organism evidence="3 4">
    <name type="scientific">Triticum urartu</name>
    <name type="common">Red wild einkorn</name>
    <name type="synonym">Crithodium urartu</name>
    <dbReference type="NCBI Taxonomy" id="4572"/>
    <lineage>
        <taxon>Eukaryota</taxon>
        <taxon>Viridiplantae</taxon>
        <taxon>Streptophyta</taxon>
        <taxon>Embryophyta</taxon>
        <taxon>Tracheophyta</taxon>
        <taxon>Spermatophyta</taxon>
        <taxon>Magnoliopsida</taxon>
        <taxon>Liliopsida</taxon>
        <taxon>Poales</taxon>
        <taxon>Poaceae</taxon>
        <taxon>BOP clade</taxon>
        <taxon>Pooideae</taxon>
        <taxon>Triticodae</taxon>
        <taxon>Triticeae</taxon>
        <taxon>Triticinae</taxon>
        <taxon>Triticum</taxon>
    </lineage>
</organism>
<evidence type="ECO:0000256" key="2">
    <source>
        <dbReference type="SAM" id="Phobius"/>
    </source>
</evidence>
<keyword evidence="2" id="KW-0812">Transmembrane</keyword>
<dbReference type="Gramene" id="TuG1812G0700003104.01.T02">
    <property type="protein sequence ID" value="TuG1812G0700003104.01.T02"/>
    <property type="gene ID" value="TuG1812G0700003104.01"/>
</dbReference>
<feature type="transmembrane region" description="Helical" evidence="2">
    <location>
        <begin position="30"/>
        <end position="54"/>
    </location>
</feature>
<evidence type="ECO:0000256" key="1">
    <source>
        <dbReference type="SAM" id="MobiDB-lite"/>
    </source>
</evidence>
<name>A0A8R7V6R6_TRIUA</name>
<proteinExistence type="predicted"/>
<reference evidence="3" key="3">
    <citation type="submission" date="2022-06" db="UniProtKB">
        <authorList>
            <consortium name="EnsemblPlants"/>
        </authorList>
    </citation>
    <scope>IDENTIFICATION</scope>
</reference>